<accession>A0AA41RUB7</accession>
<gene>
    <name evidence="2" type="ORF">MKW94_015653</name>
</gene>
<dbReference type="GO" id="GO:0007030">
    <property type="term" value="P:Golgi organization"/>
    <property type="evidence" value="ECO:0007669"/>
    <property type="project" value="TreeGrafter"/>
</dbReference>
<evidence type="ECO:0000313" key="3">
    <source>
        <dbReference type="Proteomes" id="UP001177140"/>
    </source>
</evidence>
<name>A0AA41RUB7_PAPNU</name>
<evidence type="ECO:0000256" key="1">
    <source>
        <dbReference type="SAM" id="MobiDB-lite"/>
    </source>
</evidence>
<evidence type="ECO:0000313" key="2">
    <source>
        <dbReference type="EMBL" id="MCL7023925.1"/>
    </source>
</evidence>
<dbReference type="GO" id="GO:0006886">
    <property type="term" value="P:intracellular protein transport"/>
    <property type="evidence" value="ECO:0007669"/>
    <property type="project" value="InterPro"/>
</dbReference>
<feature type="non-terminal residue" evidence="2">
    <location>
        <position position="118"/>
    </location>
</feature>
<dbReference type="InterPro" id="IPR007265">
    <property type="entry name" value="COG_su3"/>
</dbReference>
<protein>
    <submittedName>
        <fullName evidence="2">Uncharacterized protein</fullName>
    </submittedName>
</protein>
<proteinExistence type="predicted"/>
<feature type="region of interest" description="Disordered" evidence="1">
    <location>
        <begin position="1"/>
        <end position="24"/>
    </location>
</feature>
<reference evidence="2" key="1">
    <citation type="submission" date="2022-03" db="EMBL/GenBank/DDBJ databases">
        <title>A functionally conserved STORR gene fusion in Papaver species that diverged 16.8 million years ago.</title>
        <authorList>
            <person name="Catania T."/>
        </authorList>
    </citation>
    <scope>NUCLEOTIDE SEQUENCE</scope>
    <source>
        <strain evidence="2">S-191538</strain>
    </source>
</reference>
<organism evidence="2 3">
    <name type="scientific">Papaver nudicaule</name>
    <name type="common">Iceland poppy</name>
    <dbReference type="NCBI Taxonomy" id="74823"/>
    <lineage>
        <taxon>Eukaryota</taxon>
        <taxon>Viridiplantae</taxon>
        <taxon>Streptophyta</taxon>
        <taxon>Embryophyta</taxon>
        <taxon>Tracheophyta</taxon>
        <taxon>Spermatophyta</taxon>
        <taxon>Magnoliopsida</taxon>
        <taxon>Ranunculales</taxon>
        <taxon>Papaveraceae</taxon>
        <taxon>Papaveroideae</taxon>
        <taxon>Papaver</taxon>
    </lineage>
</organism>
<dbReference type="GO" id="GO:0006891">
    <property type="term" value="P:intra-Golgi vesicle-mediated transport"/>
    <property type="evidence" value="ECO:0007669"/>
    <property type="project" value="TreeGrafter"/>
</dbReference>
<dbReference type="AlphaFoldDB" id="A0AA41RUB7"/>
<dbReference type="GO" id="GO:0016020">
    <property type="term" value="C:membrane"/>
    <property type="evidence" value="ECO:0007669"/>
    <property type="project" value="InterPro"/>
</dbReference>
<dbReference type="EMBL" id="JAJJMA010028215">
    <property type="protein sequence ID" value="MCL7023925.1"/>
    <property type="molecule type" value="Genomic_DNA"/>
</dbReference>
<dbReference type="PANTHER" id="PTHR13302:SF8">
    <property type="entry name" value="CONSERVED OLIGOMERIC GOLGI COMPLEX SUBUNIT 3"/>
    <property type="match status" value="1"/>
</dbReference>
<dbReference type="GO" id="GO:0017119">
    <property type="term" value="C:Golgi transport complex"/>
    <property type="evidence" value="ECO:0007669"/>
    <property type="project" value="TreeGrafter"/>
</dbReference>
<keyword evidence="3" id="KW-1185">Reference proteome</keyword>
<sequence length="118" mass="12913">VTAVKGALSSGSQERKPDSALSKPLRTQAFATPDKVAELVQKVGAAIQQELPVVLAKLKLYLQNPSTRTILFKPIKANILEAHSQVHALLKSEYSVEDLQIINLKSVQDLQTRLDSLL</sequence>
<dbReference type="Proteomes" id="UP001177140">
    <property type="component" value="Unassembled WGS sequence"/>
</dbReference>
<dbReference type="GO" id="GO:0005801">
    <property type="term" value="C:cis-Golgi network"/>
    <property type="evidence" value="ECO:0007669"/>
    <property type="project" value="InterPro"/>
</dbReference>
<dbReference type="PANTHER" id="PTHR13302">
    <property type="entry name" value="CONSERVED OLIGOMERIC GOLGI COMPLEX COMPONENT 3"/>
    <property type="match status" value="1"/>
</dbReference>
<comment type="caution">
    <text evidence="2">The sequence shown here is derived from an EMBL/GenBank/DDBJ whole genome shotgun (WGS) entry which is preliminary data.</text>
</comment>